<feature type="compositionally biased region" description="Polar residues" evidence="8">
    <location>
        <begin position="917"/>
        <end position="927"/>
    </location>
</feature>
<feature type="compositionally biased region" description="Pro residues" evidence="8">
    <location>
        <begin position="211"/>
        <end position="229"/>
    </location>
</feature>
<feature type="region of interest" description="Disordered" evidence="8">
    <location>
        <begin position="1"/>
        <end position="106"/>
    </location>
</feature>
<dbReference type="SUPFAM" id="SSF101489">
    <property type="entry name" value="Eukaryotic initiation factor 4f subunit eIF4g, eIF4e-binding domain"/>
    <property type="match status" value="1"/>
</dbReference>
<dbReference type="InterPro" id="IPR036211">
    <property type="entry name" value="eIF4G_eIF4E-bd_sf"/>
</dbReference>
<feature type="compositionally biased region" description="Low complexity" evidence="8">
    <location>
        <begin position="172"/>
        <end position="195"/>
    </location>
</feature>
<evidence type="ECO:0000259" key="9">
    <source>
        <dbReference type="PROSITE" id="PS51366"/>
    </source>
</evidence>
<feature type="domain" description="MI" evidence="9">
    <location>
        <begin position="1420"/>
        <end position="1541"/>
    </location>
</feature>
<feature type="compositionally biased region" description="Pro residues" evidence="8">
    <location>
        <begin position="266"/>
        <end position="283"/>
    </location>
</feature>
<feature type="compositionally biased region" description="Acidic residues" evidence="8">
    <location>
        <begin position="1401"/>
        <end position="1418"/>
    </location>
</feature>
<dbReference type="Pfam" id="PF02847">
    <property type="entry name" value="MA3"/>
    <property type="match status" value="1"/>
</dbReference>
<evidence type="ECO:0000256" key="1">
    <source>
        <dbReference type="ARBA" id="ARBA00004496"/>
    </source>
</evidence>
<dbReference type="SMART" id="SM00543">
    <property type="entry name" value="MIF4G"/>
    <property type="match status" value="1"/>
</dbReference>
<feature type="region of interest" description="Disordered" evidence="8">
    <location>
        <begin position="456"/>
        <end position="716"/>
    </location>
</feature>
<dbReference type="GO" id="GO:0010494">
    <property type="term" value="C:cytoplasmic stress granule"/>
    <property type="evidence" value="ECO:0007669"/>
    <property type="project" value="UniProtKB-ARBA"/>
</dbReference>
<dbReference type="InterPro" id="IPR022745">
    <property type="entry name" value="eIF4G1_eIF4E-bd"/>
</dbReference>
<feature type="compositionally biased region" description="Pro residues" evidence="8">
    <location>
        <begin position="353"/>
        <end position="379"/>
    </location>
</feature>
<evidence type="ECO:0000256" key="7">
    <source>
        <dbReference type="ARBA" id="ARBA00022917"/>
    </source>
</evidence>
<protein>
    <recommendedName>
        <fullName evidence="9">MI domain-containing protein</fullName>
    </recommendedName>
</protein>
<feature type="region of interest" description="Disordered" evidence="8">
    <location>
        <begin position="880"/>
        <end position="927"/>
    </location>
</feature>
<keyword evidence="3" id="KW-0963">Cytoplasm</keyword>
<dbReference type="PANTHER" id="PTHR23253">
    <property type="entry name" value="EUKARYOTIC TRANSLATION INITIATION FACTOR 4 GAMMA"/>
    <property type="match status" value="1"/>
</dbReference>
<sequence length="1551" mass="168604">MSKSSVVSAPKIPASQLPTKSAWAKGPPQSASPRSQSPAPSTPAPVHATHSRRPSTLGQGIPIKDGVSIPRNNVGATKTGSVVSFGSIDDASAPISSSPAATPAIKSSAEGVKTFGSVPATVSQMNGKSSVSSSTKPPLSQASSSTSISGASTSSVSSAPAKPKMDIRKFFQNPSSSPSTSQSPSDTNSPSLRPSNLPPQSQPSTSNAPMGAPPFPTFVPSGMRPPPNSTGPGVPSTPRSPNYPRQQMPNGNGPRPPNGVNTSGPPMQPPMGSPRLAPHPHPGQQPNMQPQQMQPPVPMGWGGYYAYGMPPGMPPDSYMYPPPWGYGMPPQMPPPHPQQQQQQHPSMQHHPSQGPPHPSMPMSPRNPPPPLQSGPPGTPTPSHASAAPHSPHPAPLTHSTSGSISGVSSPPPTPSSASMPGTGRLNTNASAFIPRPSSKIVIKSAIDGSEVNLENLKKSQSHLPSPSTVTSPPLTSSPSGLNSPSRRAIRIEDPEAKRKRQEKEKEETQAKLAAAEKERLAKEEEEKKAKEAKEKEEERIKKEKEEAERKVKEEAERKAKEEAERKAKEEEEERQRIKAEEEEKQRLAEEERIREEKLKHEAEEKLRKEKEEEERKKEEEQARLRKEAEEAAAVVAAAAAAAKAKAEEESKVESKIEEEQEEGEVIESEKPSSEDQDEKPSESEPKSEEKKSLRIDTTPAPEHLPRRRPGPLDLSTTLKPNIPAALPSALATARIIDDLGRVPYPEGIRSPKIELNVNAKDSKFRYDRDFLLQFMSICKEKPDNLPALDAIGLESSNQGNFPMARSISGRGRPGNSRTVSVNVGFPGGSNLKTATSNNFSMGNFGTTGAAGKLTSEERYHAANSNRTVSMTAVGNQFNRPQGLQRTASSGGPGSQASHPGRTRSKRGEKRGEVNKAPMSNYQQQHNHVTYGPGGIPLEPVAPLQQSENRWDRRTVSNVDPESPEIVDRKVKGLLNKLTMEKFDSISDQIIAWANKSENQKDGRTLIQVIRLVFEKATDEAAWSEMYARLCRKMMEQISPKVQDDGIKNADGKPIAGGHLFRKYLLNRCQEDFERGWVNKEATAAAAATKASEDQAAKAANELKEEEEIALYSDEYYAAQKAKRQGLGLIKFIGELFKLQMLTERIMHECVKKLLGNVENPEEEEIESLCKLLTTVGQMLDTTKARAHMDVYFSRMKELTKSPNVSSRMQFMLQDIIELRERKWTTRNIVAAPTTIAKIHEAAAKEKAAQEKESHNRMNNNNMSRGGSRRGADRNEQPNADGWTTTAPRPPAKVGDLSKFGQINKSAPMTFGPSSVFAGKKESKRESLSRTNSSANMFQMLQNVEAAEAAAAKTSRPPSRKTSIDLGPGGAPEPAPQRKRLILQPRTKPVDQDSAPTQDSGSDSDEEDVTEEPEQEMSEEEAKKKIGEDTKEFFAVRSLDEAEVYFSKLPSSHHHTLVDKLVSFAIESKPADATLVGDLFLRASSKKLCSSSAFEAGFISIAEFLDDIVVDAPKATDLLATMIKGAELSEEQRTNISSKSAENGDKLLQLSS</sequence>
<dbReference type="EMBL" id="ML769454">
    <property type="protein sequence ID" value="KAE9400630.1"/>
    <property type="molecule type" value="Genomic_DNA"/>
</dbReference>
<dbReference type="PROSITE" id="PS51366">
    <property type="entry name" value="MI"/>
    <property type="match status" value="1"/>
</dbReference>
<feature type="compositionally biased region" description="Basic and acidic residues" evidence="8">
    <location>
        <begin position="1241"/>
        <end position="1255"/>
    </location>
</feature>
<feature type="compositionally biased region" description="Basic and acidic residues" evidence="8">
    <location>
        <begin position="667"/>
        <end position="694"/>
    </location>
</feature>
<feature type="compositionally biased region" description="Low complexity" evidence="8">
    <location>
        <begin position="27"/>
        <end position="39"/>
    </location>
</feature>
<feature type="compositionally biased region" description="Low complexity" evidence="8">
    <location>
        <begin position="380"/>
        <end position="408"/>
    </location>
</feature>
<evidence type="ECO:0000256" key="4">
    <source>
        <dbReference type="ARBA" id="ARBA00022540"/>
    </source>
</evidence>
<feature type="region of interest" description="Disordered" evidence="8">
    <location>
        <begin position="120"/>
        <end position="437"/>
    </location>
</feature>
<evidence type="ECO:0000313" key="11">
    <source>
        <dbReference type="Proteomes" id="UP000799118"/>
    </source>
</evidence>
<comment type="similarity">
    <text evidence="2">Belongs to the eukaryotic initiation factor 4G family.</text>
</comment>
<evidence type="ECO:0000256" key="8">
    <source>
        <dbReference type="SAM" id="MobiDB-lite"/>
    </source>
</evidence>
<feature type="compositionally biased region" description="Polar residues" evidence="8">
    <location>
        <begin position="880"/>
        <end position="897"/>
    </location>
</feature>
<keyword evidence="6" id="KW-0694">RNA-binding</keyword>
<dbReference type="FunFam" id="1.25.40.180:FF:000020">
    <property type="entry name" value="Eukaryotic translation initiation factor subunit"/>
    <property type="match status" value="1"/>
</dbReference>
<keyword evidence="4" id="KW-0396">Initiation factor</keyword>
<feature type="compositionally biased region" description="Basic and acidic residues" evidence="8">
    <location>
        <begin position="489"/>
        <end position="629"/>
    </location>
</feature>
<evidence type="ECO:0000256" key="3">
    <source>
        <dbReference type="ARBA" id="ARBA00022490"/>
    </source>
</evidence>
<feature type="compositionally biased region" description="Basic and acidic residues" evidence="8">
    <location>
        <begin position="1318"/>
        <end position="1327"/>
    </location>
</feature>
<feature type="compositionally biased region" description="Low complexity" evidence="8">
    <location>
        <begin position="631"/>
        <end position="643"/>
    </location>
</feature>
<feature type="compositionally biased region" description="Low complexity" evidence="8">
    <location>
        <begin position="338"/>
        <end position="352"/>
    </location>
</feature>
<evidence type="ECO:0000313" key="10">
    <source>
        <dbReference type="EMBL" id="KAE9400630.1"/>
    </source>
</evidence>
<feature type="region of interest" description="Disordered" evidence="8">
    <location>
        <begin position="1347"/>
        <end position="1425"/>
    </location>
</feature>
<dbReference type="InterPro" id="IPR003890">
    <property type="entry name" value="MIF4G-like_typ-3"/>
</dbReference>
<dbReference type="OrthoDB" id="514777at2759"/>
<feature type="compositionally biased region" description="Low complexity" evidence="8">
    <location>
        <begin position="249"/>
        <end position="265"/>
    </location>
</feature>
<evidence type="ECO:0000256" key="2">
    <source>
        <dbReference type="ARBA" id="ARBA00005775"/>
    </source>
</evidence>
<keyword evidence="11" id="KW-1185">Reference proteome</keyword>
<dbReference type="SUPFAM" id="SSF48371">
    <property type="entry name" value="ARM repeat"/>
    <property type="match status" value="2"/>
</dbReference>
<evidence type="ECO:0000256" key="5">
    <source>
        <dbReference type="ARBA" id="ARBA00022553"/>
    </source>
</evidence>
<dbReference type="Pfam" id="PF02854">
    <property type="entry name" value="MIF4G"/>
    <property type="match status" value="1"/>
</dbReference>
<dbReference type="Proteomes" id="UP000799118">
    <property type="component" value="Unassembled WGS sequence"/>
</dbReference>
<comment type="subcellular location">
    <subcellularLocation>
        <location evidence="1">Cytoplasm</location>
    </subcellularLocation>
</comment>
<feature type="compositionally biased region" description="Pro residues" evidence="8">
    <location>
        <begin position="320"/>
        <end position="337"/>
    </location>
</feature>
<proteinExistence type="inferred from homology"/>
<accession>A0A6A4HSD4</accession>
<feature type="compositionally biased region" description="Polar residues" evidence="8">
    <location>
        <begin position="237"/>
        <end position="248"/>
    </location>
</feature>
<reference evidence="10" key="1">
    <citation type="journal article" date="2019" name="Environ. Microbiol.">
        <title>Fungal ecological strategies reflected in gene transcription - a case study of two litter decomposers.</title>
        <authorList>
            <person name="Barbi F."/>
            <person name="Kohler A."/>
            <person name="Barry K."/>
            <person name="Baskaran P."/>
            <person name="Daum C."/>
            <person name="Fauchery L."/>
            <person name="Ihrmark K."/>
            <person name="Kuo A."/>
            <person name="LaButti K."/>
            <person name="Lipzen A."/>
            <person name="Morin E."/>
            <person name="Grigoriev I.V."/>
            <person name="Henrissat B."/>
            <person name="Lindahl B."/>
            <person name="Martin F."/>
        </authorList>
    </citation>
    <scope>NUCLEOTIDE SEQUENCE</scope>
    <source>
        <strain evidence="10">JB14</strain>
    </source>
</reference>
<dbReference type="InterPro" id="IPR016024">
    <property type="entry name" value="ARM-type_fold"/>
</dbReference>
<dbReference type="Gene3D" id="1.25.40.180">
    <property type="match status" value="2"/>
</dbReference>
<feature type="compositionally biased region" description="Low complexity" evidence="8">
    <location>
        <begin position="129"/>
        <end position="161"/>
    </location>
</feature>
<feature type="compositionally biased region" description="Low complexity" evidence="8">
    <location>
        <begin position="1256"/>
        <end position="1265"/>
    </location>
</feature>
<organism evidence="10 11">
    <name type="scientific">Gymnopus androsaceus JB14</name>
    <dbReference type="NCBI Taxonomy" id="1447944"/>
    <lineage>
        <taxon>Eukaryota</taxon>
        <taxon>Fungi</taxon>
        <taxon>Dikarya</taxon>
        <taxon>Basidiomycota</taxon>
        <taxon>Agaricomycotina</taxon>
        <taxon>Agaricomycetes</taxon>
        <taxon>Agaricomycetidae</taxon>
        <taxon>Agaricales</taxon>
        <taxon>Marasmiineae</taxon>
        <taxon>Omphalotaceae</taxon>
        <taxon>Gymnopus</taxon>
    </lineage>
</organism>
<feature type="compositionally biased region" description="Polar residues" evidence="8">
    <location>
        <begin position="70"/>
        <end position="84"/>
    </location>
</feature>
<keyword evidence="5" id="KW-0597">Phosphoprotein</keyword>
<keyword evidence="7" id="KW-0648">Protein biosynthesis</keyword>
<evidence type="ECO:0000256" key="6">
    <source>
        <dbReference type="ARBA" id="ARBA00022884"/>
    </source>
</evidence>
<feature type="compositionally biased region" description="Low complexity" evidence="8">
    <location>
        <begin position="461"/>
        <end position="485"/>
    </location>
</feature>
<feature type="region of interest" description="Disordered" evidence="8">
    <location>
        <begin position="1241"/>
        <end position="1331"/>
    </location>
</feature>
<feature type="compositionally biased region" description="Basic and acidic residues" evidence="8">
    <location>
        <begin position="644"/>
        <end position="657"/>
    </location>
</feature>
<dbReference type="GO" id="GO:0016281">
    <property type="term" value="C:eukaryotic translation initiation factor 4F complex"/>
    <property type="evidence" value="ECO:0007669"/>
    <property type="project" value="TreeGrafter"/>
</dbReference>
<dbReference type="PANTHER" id="PTHR23253:SF9">
    <property type="entry name" value="EUKARYOTIC TRANSLATION INITIATION FACTOR 4 GAMMA 2"/>
    <property type="match status" value="1"/>
</dbReference>
<gene>
    <name evidence="10" type="ORF">BT96DRAFT_857110</name>
</gene>
<feature type="compositionally biased region" description="Low complexity" evidence="8">
    <location>
        <begin position="87"/>
        <end position="106"/>
    </location>
</feature>
<dbReference type="GO" id="GO:0003743">
    <property type="term" value="F:translation initiation factor activity"/>
    <property type="evidence" value="ECO:0007669"/>
    <property type="project" value="UniProtKB-KW"/>
</dbReference>
<dbReference type="GO" id="GO:0003729">
    <property type="term" value="F:mRNA binding"/>
    <property type="evidence" value="ECO:0007669"/>
    <property type="project" value="TreeGrafter"/>
</dbReference>
<name>A0A6A4HSD4_9AGAR</name>
<dbReference type="Gene3D" id="1.20.970.30">
    <property type="entry name" value="eIF4G, eIF4E-binding domain"/>
    <property type="match status" value="1"/>
</dbReference>
<dbReference type="Pfam" id="PF12152">
    <property type="entry name" value="eIF_4G1"/>
    <property type="match status" value="1"/>
</dbReference>
<dbReference type="InterPro" id="IPR003891">
    <property type="entry name" value="Initiation_fac_eIF4g_MI"/>
</dbReference>